<organism evidence="3 4">
    <name type="scientific">Monilinia laxa</name>
    <name type="common">Brown rot fungus</name>
    <name type="synonym">Sclerotinia laxa</name>
    <dbReference type="NCBI Taxonomy" id="61186"/>
    <lineage>
        <taxon>Eukaryota</taxon>
        <taxon>Fungi</taxon>
        <taxon>Dikarya</taxon>
        <taxon>Ascomycota</taxon>
        <taxon>Pezizomycotina</taxon>
        <taxon>Leotiomycetes</taxon>
        <taxon>Helotiales</taxon>
        <taxon>Sclerotiniaceae</taxon>
        <taxon>Monilinia</taxon>
    </lineage>
</organism>
<feature type="compositionally biased region" description="Low complexity" evidence="1">
    <location>
        <begin position="577"/>
        <end position="587"/>
    </location>
</feature>
<feature type="compositionally biased region" description="Low complexity" evidence="1">
    <location>
        <begin position="226"/>
        <end position="251"/>
    </location>
</feature>
<dbReference type="OrthoDB" id="4153178at2759"/>
<evidence type="ECO:0000313" key="4">
    <source>
        <dbReference type="Proteomes" id="UP000326757"/>
    </source>
</evidence>
<feature type="transmembrane region" description="Helical" evidence="2">
    <location>
        <begin position="1093"/>
        <end position="1114"/>
    </location>
</feature>
<feature type="region of interest" description="Disordered" evidence="1">
    <location>
        <begin position="430"/>
        <end position="748"/>
    </location>
</feature>
<sequence length="1317" mass="147281">MGCDDTIKLIPLFLLFSKPIAAEINQLLAIYILNVHSFIHSEGNKIQRYNTGRTTYTLLSQTYTLTLIGITSKASPLRLEDNFKEEEKRNEGAKGSVDTGKERKEGRHLRTYFDCMETQYASGLEEFSTGCQTLLQEDLCIQDQIQRRIAQQRSNHENDFSKNYDDDRIYSRTPLPTQSAHILSPGNVTGQGQYLYNNRQKQEQSSTSDSGEFHQMPKTQSLSANTKPTSTTTHDTPQITTPATRSSTRPRPQSRKRLVVKVGDGKTFSLVPQDEPQPVEDSRLLSLSTKTSSSSVQDFNNSILSCTNTDSTYTAAPSTITPRKSISADHISCSSSEFSLVGGVRKVPKTPDQKGKSSALDYPLPPLPETPDGQEAHQQELSTKPSFLSTTSTATEATNYKVFRHIPESICYESVFTTTPTEPNFEILDQSTPSTTIHHPRKESIGESTGSVVHHSREDSIQESTGSVIHHSREDSIQESTGSVIHHSREDSIQESTGSVIHHTREDSIQESTGSVIHHTREDSIQESTGSVIHRPRTSQTFQTSSASSSENSNYQVLEESISGSVIYRPQHRPQLSTSTSGGYSSYPNSNYQIHEPDTPTSIVFRPQHRPQLSTSTTGDNTNYELYRGRTRDRSESLADSFLEGSFSSGSNYRVHQQSDKESTGSSVIHRTRARAATTSSSEQENYVFHEDLSRSVSLSSGQGPAPKQSQESLRIPTLRSKKRSNDNFGYYKSRSRETLKSKSNHSLRSRANSLASLSTVHTQPDAQRAIVASGSIVILPAQIQLQKPKGLSSWAELPSPTSPHMNETPHQWSSQLSTVLSVSEGTGTERGSQAWSDSMGRRSSAFPSLPSRGSRNMLSISSSHGIEDALARSRSDSMDPPRPAWTRAGRGLSSSSIPVIGDQDEYGDGITAMQDLRTLQSRNRLSGMFNTAPSDTSRTHTMRSSISSRSNSLLASSIPMWARLYYGSGERRYLPYRPESSSAGTPSRNGSFSVRSGSPNTENFPDELYSPRRRPREGHPHMRGFSQQSIEITPVASAAQGVGRLRTWSLISSVWSPHLRMDRRAARQSVWEPPQINFSTEGGVFGRRNIQVVMFITGFLLPFAWMIAAFLPLPKSPFPEMRERKENTGKLRDIESRGTNDYVREFGPLDEARYESARWWRNLNRWMSAVGLLIIAAIIILAIEGTRKGWDTAHGFVMTQFCIFDDDSYDNIMTQTVGSRFLNFWFTFLARVGCILALYPFLWKEKLACWNGMDWTGLDWIIFIDDGKTGRNYTGLNESEQEPQCETMLVMTLLSIYACIYRMYIWIDRNKNSRVH</sequence>
<reference evidence="3 4" key="1">
    <citation type="submission" date="2019-06" db="EMBL/GenBank/DDBJ databases">
        <title>Genome Sequence of the Brown Rot Fungal Pathogen Monilinia laxa.</title>
        <authorList>
            <person name="De Miccolis Angelini R.M."/>
            <person name="Landi L."/>
            <person name="Abate D."/>
            <person name="Pollastro S."/>
            <person name="Romanazzi G."/>
            <person name="Faretra F."/>
        </authorList>
    </citation>
    <scope>NUCLEOTIDE SEQUENCE [LARGE SCALE GENOMIC DNA]</scope>
    <source>
        <strain evidence="3 4">Mlax316</strain>
    </source>
</reference>
<feature type="compositionally biased region" description="Polar residues" evidence="1">
    <location>
        <begin position="695"/>
        <end position="713"/>
    </location>
</feature>
<gene>
    <name evidence="3" type="ORF">EYC80_000324</name>
</gene>
<feature type="region of interest" description="Disordered" evidence="1">
    <location>
        <begin position="345"/>
        <end position="386"/>
    </location>
</feature>
<keyword evidence="2" id="KW-1133">Transmembrane helix</keyword>
<feature type="region of interest" description="Disordered" evidence="1">
    <location>
        <begin position="151"/>
        <end position="172"/>
    </location>
</feature>
<feature type="compositionally biased region" description="Polar residues" evidence="1">
    <location>
        <begin position="646"/>
        <end position="656"/>
    </location>
</feature>
<keyword evidence="4" id="KW-1185">Reference proteome</keyword>
<name>A0A5N6KAF7_MONLA</name>
<feature type="compositionally biased region" description="Polar residues" evidence="1">
    <location>
        <begin position="823"/>
        <end position="837"/>
    </location>
</feature>
<accession>A0A5N6KAF7</accession>
<dbReference type="Proteomes" id="UP000326757">
    <property type="component" value="Unassembled WGS sequence"/>
</dbReference>
<feature type="region of interest" description="Disordered" evidence="1">
    <location>
        <begin position="823"/>
        <end position="902"/>
    </location>
</feature>
<feature type="compositionally biased region" description="Polar residues" evidence="1">
    <location>
        <begin position="199"/>
        <end position="210"/>
    </location>
</feature>
<feature type="compositionally biased region" description="Basic and acidic residues" evidence="1">
    <location>
        <begin position="627"/>
        <end position="637"/>
    </location>
</feature>
<feature type="compositionally biased region" description="Polar residues" evidence="1">
    <location>
        <begin position="611"/>
        <end position="624"/>
    </location>
</feature>
<feature type="region of interest" description="Disordered" evidence="1">
    <location>
        <begin position="83"/>
        <end position="103"/>
    </location>
</feature>
<feature type="compositionally biased region" description="Basic and acidic residues" evidence="1">
    <location>
        <begin position="866"/>
        <end position="880"/>
    </location>
</feature>
<feature type="transmembrane region" description="Helical" evidence="2">
    <location>
        <begin position="1225"/>
        <end position="1244"/>
    </location>
</feature>
<evidence type="ECO:0000256" key="1">
    <source>
        <dbReference type="SAM" id="MobiDB-lite"/>
    </source>
</evidence>
<comment type="caution">
    <text evidence="3">The sequence shown here is derived from an EMBL/GenBank/DDBJ whole genome shotgun (WGS) entry which is preliminary data.</text>
</comment>
<feature type="region of interest" description="Disordered" evidence="1">
    <location>
        <begin position="199"/>
        <end position="258"/>
    </location>
</feature>
<dbReference type="EMBL" id="VIGI01000005">
    <property type="protein sequence ID" value="KAB8300092.1"/>
    <property type="molecule type" value="Genomic_DNA"/>
</dbReference>
<evidence type="ECO:0000256" key="2">
    <source>
        <dbReference type="SAM" id="Phobius"/>
    </source>
</evidence>
<protein>
    <submittedName>
        <fullName evidence="3">Uncharacterized protein</fullName>
    </submittedName>
</protein>
<feature type="region of interest" description="Disordered" evidence="1">
    <location>
        <begin position="978"/>
        <end position="1023"/>
    </location>
</feature>
<keyword evidence="2" id="KW-0812">Transmembrane</keyword>
<keyword evidence="2" id="KW-0472">Membrane</keyword>
<feature type="compositionally biased region" description="Basic and acidic residues" evidence="1">
    <location>
        <begin position="83"/>
        <end position="92"/>
    </location>
</feature>
<evidence type="ECO:0000313" key="3">
    <source>
        <dbReference type="EMBL" id="KAB8300092.1"/>
    </source>
</evidence>
<feature type="compositionally biased region" description="Polar residues" evidence="1">
    <location>
        <begin position="980"/>
        <end position="1004"/>
    </location>
</feature>
<feature type="transmembrane region" description="Helical" evidence="2">
    <location>
        <begin position="1164"/>
        <end position="1184"/>
    </location>
</feature>
<proteinExistence type="predicted"/>
<feature type="compositionally biased region" description="Polar residues" evidence="1">
    <location>
        <begin position="852"/>
        <end position="865"/>
    </location>
</feature>
<feature type="compositionally biased region" description="Low complexity" evidence="1">
    <location>
        <begin position="538"/>
        <end position="556"/>
    </location>
</feature>
<feature type="compositionally biased region" description="Basic and acidic residues" evidence="1">
    <location>
        <begin position="154"/>
        <end position="170"/>
    </location>
</feature>